<dbReference type="AlphaFoldDB" id="A0A941II36"/>
<evidence type="ECO:0000313" key="3">
    <source>
        <dbReference type="Proteomes" id="UP000676325"/>
    </source>
</evidence>
<dbReference type="RefSeq" id="WP_212519051.1">
    <property type="nucleotide sequence ID" value="NZ_JAGSOH010000045.1"/>
</dbReference>
<dbReference type="EMBL" id="JAGSOH010000045">
    <property type="protein sequence ID" value="MBR7827909.1"/>
    <property type="molecule type" value="Genomic_DNA"/>
</dbReference>
<proteinExistence type="predicted"/>
<comment type="caution">
    <text evidence="2">The sequence shown here is derived from an EMBL/GenBank/DDBJ whole genome shotgun (WGS) entry which is preliminary data.</text>
</comment>
<protein>
    <submittedName>
        <fullName evidence="2">Uncharacterized protein</fullName>
    </submittedName>
</protein>
<organism evidence="2 3">
    <name type="scientific">Actinospica acidithermotolerans</name>
    <dbReference type="NCBI Taxonomy" id="2828514"/>
    <lineage>
        <taxon>Bacteria</taxon>
        <taxon>Bacillati</taxon>
        <taxon>Actinomycetota</taxon>
        <taxon>Actinomycetes</taxon>
        <taxon>Catenulisporales</taxon>
        <taxon>Actinospicaceae</taxon>
        <taxon>Actinospica</taxon>
    </lineage>
</organism>
<sequence length="102" mass="10505">MVNASDGINKQVADEISGAARDPAQFNITGLQSVVGQLGEVLTEVTAAVAVLRSDTGRTDTAPTPPARGAAAAAKTVFYAFLWGVVAGAIAWAYLAHHLAQR</sequence>
<evidence type="ECO:0000313" key="2">
    <source>
        <dbReference type="EMBL" id="MBR7827909.1"/>
    </source>
</evidence>
<keyword evidence="3" id="KW-1185">Reference proteome</keyword>
<evidence type="ECO:0000256" key="1">
    <source>
        <dbReference type="SAM" id="Phobius"/>
    </source>
</evidence>
<keyword evidence="1" id="KW-0472">Membrane</keyword>
<reference evidence="2" key="1">
    <citation type="submission" date="2021-04" db="EMBL/GenBank/DDBJ databases">
        <title>Genome based classification of Actinospica acidithermotolerans sp. nov., an actinobacterium isolated from an Indonesian hot spring.</title>
        <authorList>
            <person name="Kusuma A.B."/>
            <person name="Putra K.E."/>
            <person name="Nafisah S."/>
            <person name="Loh J."/>
            <person name="Nouioui I."/>
            <person name="Goodfellow M."/>
        </authorList>
    </citation>
    <scope>NUCLEOTIDE SEQUENCE</scope>
    <source>
        <strain evidence="2">MGRD01-02</strain>
    </source>
</reference>
<name>A0A941II36_9ACTN</name>
<keyword evidence="1" id="KW-0812">Transmembrane</keyword>
<gene>
    <name evidence="2" type="ORF">KDK95_16450</name>
</gene>
<dbReference type="Proteomes" id="UP000676325">
    <property type="component" value="Unassembled WGS sequence"/>
</dbReference>
<feature type="transmembrane region" description="Helical" evidence="1">
    <location>
        <begin position="77"/>
        <end position="96"/>
    </location>
</feature>
<accession>A0A941II36</accession>
<keyword evidence="1" id="KW-1133">Transmembrane helix</keyword>